<feature type="chain" id="PRO_5020266159" evidence="1">
    <location>
        <begin position="21"/>
        <end position="101"/>
    </location>
</feature>
<organism evidence="2">
    <name type="scientific">Heteropoda jugulans</name>
    <dbReference type="NCBI Taxonomy" id="1358901"/>
    <lineage>
        <taxon>Eukaryota</taxon>
        <taxon>Metazoa</taxon>
        <taxon>Ecdysozoa</taxon>
        <taxon>Arthropoda</taxon>
        <taxon>Chelicerata</taxon>
        <taxon>Arachnida</taxon>
        <taxon>Araneae</taxon>
        <taxon>Araneomorphae</taxon>
        <taxon>Entelegynae</taxon>
        <taxon>Dionycha</taxon>
        <taxon>Sparassidae</taxon>
        <taxon>Heteropoda</taxon>
    </lineage>
</organism>
<sequence>MKFAVVMTLLLVAFSAVALAEKSVERAALDLVIARGDCGWIFDSCEKHSDCCQADNWVLQQRALQKEALVNSSCLDKKVKHQIIRRNDSFPQYVNRFVIFQ</sequence>
<reference evidence="2" key="1">
    <citation type="submission" date="2017-05" db="EMBL/GenBank/DDBJ databases">
        <authorList>
            <person name="QRISCLOUD D."/>
        </authorList>
    </citation>
    <scope>NUCLEOTIDE SEQUENCE</scope>
</reference>
<protein>
    <submittedName>
        <fullName evidence="2">U24-Sparatoxin-Hju1bt_1</fullName>
    </submittedName>
</protein>
<dbReference type="AlphaFoldDB" id="A0A4Q8KCZ1"/>
<evidence type="ECO:0000313" key="2">
    <source>
        <dbReference type="EMBL" id="SNX37857.1"/>
    </source>
</evidence>
<accession>A0A4Q8KCZ1</accession>
<proteinExistence type="predicted"/>
<name>A0A4Q8KCZ1_9ARAC</name>
<evidence type="ECO:0000256" key="1">
    <source>
        <dbReference type="SAM" id="SignalP"/>
    </source>
</evidence>
<reference evidence="2" key="2">
    <citation type="submission" date="2019-05" db="EMBL/GenBank/DDBJ databases">
        <title>Unravelling the molecular evolution of spider venoms.</title>
        <authorList>
            <person name="Pineda S."/>
        </authorList>
    </citation>
    <scope>NUCLEOTIDE SEQUENCE</scope>
</reference>
<keyword evidence="1" id="KW-0732">Signal</keyword>
<dbReference type="EMBL" id="HAHI01000816">
    <property type="protein sequence ID" value="SNX37857.1"/>
    <property type="molecule type" value="Transcribed_RNA"/>
</dbReference>
<feature type="signal peptide" evidence="1">
    <location>
        <begin position="1"/>
        <end position="20"/>
    </location>
</feature>